<feature type="region of interest" description="Disordered" evidence="1">
    <location>
        <begin position="1"/>
        <end position="28"/>
    </location>
</feature>
<name>A0AAD5L944_PYTIN</name>
<evidence type="ECO:0000256" key="1">
    <source>
        <dbReference type="SAM" id="MobiDB-lite"/>
    </source>
</evidence>
<comment type="caution">
    <text evidence="2">The sequence shown here is derived from an EMBL/GenBank/DDBJ whole genome shotgun (WGS) entry which is preliminary data.</text>
</comment>
<keyword evidence="3" id="KW-1185">Reference proteome</keyword>
<gene>
    <name evidence="2" type="ORF">P43SY_009653</name>
</gene>
<evidence type="ECO:0000313" key="2">
    <source>
        <dbReference type="EMBL" id="KAJ0393299.1"/>
    </source>
</evidence>
<feature type="compositionally biased region" description="Basic residues" evidence="1">
    <location>
        <begin position="1"/>
        <end position="12"/>
    </location>
</feature>
<sequence length="339" mass="37927">MSLKKRLSKTSRRSSSGVGAASAPTLASEATARAVTRSEFQELVAAVSQLKQQTQRQLSVENGRTEEAQVGSELQVFAAAVASNKSALGKVAELVLEKTSELQERVATQLQQFQVESNKRLTDKTSELQERVATQLQQFQVESNKRLTDVALAIERLEFRFKHHIRDCQTVAEQVDVQREALAHVKTQLGQTQLLVDQQRDDQRAFVETVQYTSKACEDKVAAATASSAKSLEAFQQRVIAFVKGVETSTRASKRQKNILHQCLDEQVKLGQLLGEADARCSRIESYCEELQRKRDERHVDRDCVMQIVERTERSLKQRVEAVLELVHLCVQASSSSSV</sequence>
<reference evidence="2" key="1">
    <citation type="submission" date="2021-12" db="EMBL/GenBank/DDBJ databases">
        <title>Prjna785345.</title>
        <authorList>
            <person name="Rujirawat T."/>
            <person name="Krajaejun T."/>
        </authorList>
    </citation>
    <scope>NUCLEOTIDE SEQUENCE</scope>
    <source>
        <strain evidence="2">Pi057C3</strain>
    </source>
</reference>
<accession>A0AAD5L944</accession>
<organism evidence="2 3">
    <name type="scientific">Pythium insidiosum</name>
    <name type="common">Pythiosis disease agent</name>
    <dbReference type="NCBI Taxonomy" id="114742"/>
    <lineage>
        <taxon>Eukaryota</taxon>
        <taxon>Sar</taxon>
        <taxon>Stramenopiles</taxon>
        <taxon>Oomycota</taxon>
        <taxon>Peronosporomycetes</taxon>
        <taxon>Pythiales</taxon>
        <taxon>Pythiaceae</taxon>
        <taxon>Pythium</taxon>
    </lineage>
</organism>
<dbReference type="EMBL" id="JAKCXM010000508">
    <property type="protein sequence ID" value="KAJ0393299.1"/>
    <property type="molecule type" value="Genomic_DNA"/>
</dbReference>
<protein>
    <submittedName>
        <fullName evidence="2">Uncharacterized protein</fullName>
    </submittedName>
</protein>
<dbReference type="Proteomes" id="UP001209570">
    <property type="component" value="Unassembled WGS sequence"/>
</dbReference>
<dbReference type="AlphaFoldDB" id="A0AAD5L944"/>
<proteinExistence type="predicted"/>
<evidence type="ECO:0000313" key="3">
    <source>
        <dbReference type="Proteomes" id="UP001209570"/>
    </source>
</evidence>
<feature type="compositionally biased region" description="Low complexity" evidence="1">
    <location>
        <begin position="13"/>
        <end position="23"/>
    </location>
</feature>